<dbReference type="Proteomes" id="UP000790377">
    <property type="component" value="Unassembled WGS sequence"/>
</dbReference>
<proteinExistence type="predicted"/>
<protein>
    <submittedName>
        <fullName evidence="1">Uncharacterized protein</fullName>
    </submittedName>
</protein>
<keyword evidence="2" id="KW-1185">Reference proteome</keyword>
<gene>
    <name evidence="1" type="ORF">BJ138DRAFT_1168764</name>
</gene>
<evidence type="ECO:0000313" key="2">
    <source>
        <dbReference type="Proteomes" id="UP000790377"/>
    </source>
</evidence>
<reference evidence="1" key="1">
    <citation type="journal article" date="2021" name="New Phytol.">
        <title>Evolutionary innovations through gain and loss of genes in the ectomycorrhizal Boletales.</title>
        <authorList>
            <person name="Wu G."/>
            <person name="Miyauchi S."/>
            <person name="Morin E."/>
            <person name="Kuo A."/>
            <person name="Drula E."/>
            <person name="Varga T."/>
            <person name="Kohler A."/>
            <person name="Feng B."/>
            <person name="Cao Y."/>
            <person name="Lipzen A."/>
            <person name="Daum C."/>
            <person name="Hundley H."/>
            <person name="Pangilinan J."/>
            <person name="Johnson J."/>
            <person name="Barry K."/>
            <person name="LaButti K."/>
            <person name="Ng V."/>
            <person name="Ahrendt S."/>
            <person name="Min B."/>
            <person name="Choi I.G."/>
            <person name="Park H."/>
            <person name="Plett J.M."/>
            <person name="Magnuson J."/>
            <person name="Spatafora J.W."/>
            <person name="Nagy L.G."/>
            <person name="Henrissat B."/>
            <person name="Grigoriev I.V."/>
            <person name="Yang Z.L."/>
            <person name="Xu J."/>
            <person name="Martin F.M."/>
        </authorList>
    </citation>
    <scope>NUCLEOTIDE SEQUENCE</scope>
    <source>
        <strain evidence="1">ATCC 28755</strain>
    </source>
</reference>
<dbReference type="EMBL" id="MU269428">
    <property type="protein sequence ID" value="KAH7902887.1"/>
    <property type="molecule type" value="Genomic_DNA"/>
</dbReference>
<evidence type="ECO:0000313" key="1">
    <source>
        <dbReference type="EMBL" id="KAH7902887.1"/>
    </source>
</evidence>
<accession>A0ACB7ZQC7</accession>
<sequence length="83" mass="9087">MDAATELLADNVACLRLRRPPYFHWSVGQSAYLSMPSVSQLPFETHPFTIASIDSSSPVSGKLETKDDSNAPESGASFWKELV</sequence>
<comment type="caution">
    <text evidence="1">The sequence shown here is derived from an EMBL/GenBank/DDBJ whole genome shotgun (WGS) entry which is preliminary data.</text>
</comment>
<name>A0ACB7ZQC7_9AGAM</name>
<organism evidence="1 2">
    <name type="scientific">Hygrophoropsis aurantiaca</name>
    <dbReference type="NCBI Taxonomy" id="72124"/>
    <lineage>
        <taxon>Eukaryota</taxon>
        <taxon>Fungi</taxon>
        <taxon>Dikarya</taxon>
        <taxon>Basidiomycota</taxon>
        <taxon>Agaricomycotina</taxon>
        <taxon>Agaricomycetes</taxon>
        <taxon>Agaricomycetidae</taxon>
        <taxon>Boletales</taxon>
        <taxon>Coniophorineae</taxon>
        <taxon>Hygrophoropsidaceae</taxon>
        <taxon>Hygrophoropsis</taxon>
    </lineage>
</organism>